<accession>A0A165VEZ4</accession>
<proteinExistence type="predicted"/>
<evidence type="ECO:0000256" key="1">
    <source>
        <dbReference type="SAM" id="Phobius"/>
    </source>
</evidence>
<dbReference type="AlphaFoldDB" id="A0A165VEZ4"/>
<gene>
    <name evidence="2" type="ORF">NEOLEDRAFT_1175247</name>
</gene>
<organism evidence="2 3">
    <name type="scientific">Neolentinus lepideus HHB14362 ss-1</name>
    <dbReference type="NCBI Taxonomy" id="1314782"/>
    <lineage>
        <taxon>Eukaryota</taxon>
        <taxon>Fungi</taxon>
        <taxon>Dikarya</taxon>
        <taxon>Basidiomycota</taxon>
        <taxon>Agaricomycotina</taxon>
        <taxon>Agaricomycetes</taxon>
        <taxon>Gloeophyllales</taxon>
        <taxon>Gloeophyllaceae</taxon>
        <taxon>Neolentinus</taxon>
    </lineage>
</organism>
<feature type="transmembrane region" description="Helical" evidence="1">
    <location>
        <begin position="182"/>
        <end position="204"/>
    </location>
</feature>
<evidence type="ECO:0000313" key="2">
    <source>
        <dbReference type="EMBL" id="KZT29579.1"/>
    </source>
</evidence>
<keyword evidence="1" id="KW-0812">Transmembrane</keyword>
<feature type="transmembrane region" description="Helical" evidence="1">
    <location>
        <begin position="224"/>
        <end position="245"/>
    </location>
</feature>
<feature type="transmembrane region" description="Helical" evidence="1">
    <location>
        <begin position="126"/>
        <end position="151"/>
    </location>
</feature>
<keyword evidence="1" id="KW-1133">Transmembrane helix</keyword>
<reference evidence="2 3" key="1">
    <citation type="journal article" date="2016" name="Mol. Biol. Evol.">
        <title>Comparative Genomics of Early-Diverging Mushroom-Forming Fungi Provides Insights into the Origins of Lignocellulose Decay Capabilities.</title>
        <authorList>
            <person name="Nagy L.G."/>
            <person name="Riley R."/>
            <person name="Tritt A."/>
            <person name="Adam C."/>
            <person name="Daum C."/>
            <person name="Floudas D."/>
            <person name="Sun H."/>
            <person name="Yadav J.S."/>
            <person name="Pangilinan J."/>
            <person name="Larsson K.H."/>
            <person name="Matsuura K."/>
            <person name="Barry K."/>
            <person name="Labutti K."/>
            <person name="Kuo R."/>
            <person name="Ohm R.A."/>
            <person name="Bhattacharya S.S."/>
            <person name="Shirouzu T."/>
            <person name="Yoshinaga Y."/>
            <person name="Martin F.M."/>
            <person name="Grigoriev I.V."/>
            <person name="Hibbett D.S."/>
        </authorList>
    </citation>
    <scope>NUCLEOTIDE SEQUENCE [LARGE SCALE GENOMIC DNA]</scope>
    <source>
        <strain evidence="2 3">HHB14362 ss-1</strain>
    </source>
</reference>
<feature type="transmembrane region" description="Helical" evidence="1">
    <location>
        <begin position="97"/>
        <end position="119"/>
    </location>
</feature>
<evidence type="ECO:0000313" key="3">
    <source>
        <dbReference type="Proteomes" id="UP000076761"/>
    </source>
</evidence>
<keyword evidence="1" id="KW-0472">Membrane</keyword>
<feature type="transmembrane region" description="Helical" evidence="1">
    <location>
        <begin position="257"/>
        <end position="279"/>
    </location>
</feature>
<dbReference type="Proteomes" id="UP000076761">
    <property type="component" value="Unassembled WGS sequence"/>
</dbReference>
<dbReference type="EMBL" id="KV425554">
    <property type="protein sequence ID" value="KZT29579.1"/>
    <property type="molecule type" value="Genomic_DNA"/>
</dbReference>
<dbReference type="InParanoid" id="A0A165VEZ4"/>
<feature type="transmembrane region" description="Helical" evidence="1">
    <location>
        <begin position="47"/>
        <end position="68"/>
    </location>
</feature>
<protein>
    <submittedName>
        <fullName evidence="2">Uncharacterized protein</fullName>
    </submittedName>
</protein>
<dbReference type="OrthoDB" id="2756618at2759"/>
<feature type="transmembrane region" description="Helical" evidence="1">
    <location>
        <begin position="13"/>
        <end position="35"/>
    </location>
</feature>
<name>A0A165VEZ4_9AGAM</name>
<sequence>MDSSIEQNYFICIIVEGILFVIYLLTFCWTLVATCRRAIYSTLHARLAAVLVFLFLATTVNFIIDVYLTARFDLSDAFYEDTLYAWHEKNVYNAVNVIHNAIFGVSIAVADALLIWRFYIFWDRKIWVIVLPVAVLLLEISFGITVIVITVRMDIIRKDTPWTESLPQAYDRLSSTFLWLNIVYYAMTFVINFFLCIAISWKIWRLLRSITALSVRPPTKYYRLAHILLESGMIYSVLIALNMGLSLLPYNTLFGDLIYMFLDLSIGLVPTVVILLVTLGKTTEYTSTGSTTALNTAIRFAPESHRSPDSAHPINIELEVLRTTDADFMERAVPGLHKPPEIVGGDSI</sequence>
<keyword evidence="3" id="KW-1185">Reference proteome</keyword>